<dbReference type="SUPFAM" id="SSF52540">
    <property type="entry name" value="P-loop containing nucleoside triphosphate hydrolases"/>
    <property type="match status" value="1"/>
</dbReference>
<name>A0A653ZND9_BACMY</name>
<reference evidence="2 3" key="1">
    <citation type="submission" date="2019-10" db="EMBL/GenBank/DDBJ databases">
        <authorList>
            <person name="Karimi E."/>
        </authorList>
    </citation>
    <scope>NUCLEOTIDE SEQUENCE [LARGE SCALE GENOMIC DNA]</scope>
    <source>
        <strain evidence="2">Bacillus sp. 71</strain>
    </source>
</reference>
<evidence type="ECO:0000259" key="1">
    <source>
        <dbReference type="Pfam" id="PF13191"/>
    </source>
</evidence>
<gene>
    <name evidence="2" type="ORF">BACI71_40195</name>
</gene>
<dbReference type="SUPFAM" id="SSF48371">
    <property type="entry name" value="ARM repeat"/>
    <property type="match status" value="1"/>
</dbReference>
<dbReference type="InterPro" id="IPR016024">
    <property type="entry name" value="ARM-type_fold"/>
</dbReference>
<evidence type="ECO:0000313" key="2">
    <source>
        <dbReference type="EMBL" id="VXC55986.1"/>
    </source>
</evidence>
<organism evidence="2 3">
    <name type="scientific">Bacillus mycoides</name>
    <dbReference type="NCBI Taxonomy" id="1405"/>
    <lineage>
        <taxon>Bacteria</taxon>
        <taxon>Bacillati</taxon>
        <taxon>Bacillota</taxon>
        <taxon>Bacilli</taxon>
        <taxon>Bacillales</taxon>
        <taxon>Bacillaceae</taxon>
        <taxon>Bacillus</taxon>
        <taxon>Bacillus cereus group</taxon>
    </lineage>
</organism>
<dbReference type="Pfam" id="PF13191">
    <property type="entry name" value="AAA_16"/>
    <property type="match status" value="1"/>
</dbReference>
<feature type="domain" description="Orc1-like AAA ATPase" evidence="1">
    <location>
        <begin position="278"/>
        <end position="429"/>
    </location>
</feature>
<dbReference type="GO" id="GO:0016887">
    <property type="term" value="F:ATP hydrolysis activity"/>
    <property type="evidence" value="ECO:0007669"/>
    <property type="project" value="InterPro"/>
</dbReference>
<dbReference type="Gene3D" id="3.40.50.300">
    <property type="entry name" value="P-loop containing nucleotide triphosphate hydrolases"/>
    <property type="match status" value="1"/>
</dbReference>
<sequence>MSKSNNPTAGSGDPYWYEWSIGLLYIMDMLNLDNNIKSVTLQSREAQGLDDVVVKYDNDKTKCIQIKHTRVDDTITFGDMISFSEKKQSLLKTLSVAWKEAHSNFGETEPVLYTNRKSGKREAPAKLTEDVCYIRPPLKEFWELITKQLQEGKSIDKVEVKKGWKEAWKLWLTELSELNDEEKYNFMRALKIESEQPELEQVEANLVNKIAKTFGVDENQAQPIKNALDSALRKWATTLRGEKEEVDRETVFETLSIQSQVTVGEHNLLPPHPFFSSRQKLLDELEVYLKNGEKRIIFLTGDPGKGKTSVVSALANKRNTAIDLRYHAFKTITPNSPILPADIGKTVTARALWSDLLSQIRILFKGRLSKYNVPIFSDFLTVEQLRSNVLRLAKINGEERGTPTVIAIDGIDHAARAGMNTETFLSTLVPPEEVPKEVRFLIVGQPSVAYENYPIWLRDLRADIAHWHIEGIKEEDIRLMISSKTNLAESELDLAARVVDSVAKGNTLSAIFAIHEAKECKSAEELQQILLRRELHNGISVYYETIWKSAVREINEIQPFLGKRLAVCLALASERLNGNDLSEIFKEHHFSPVIWGDFFRKLRPLVTEENGGFRVTHNDVRVHLMRQIKGEHVLLKEVASNMADYYWHAEGKGFVRHYNLFDLFEISGRSSDKAKVFTPQYVMEGIALERPINELQEQCKSALFNLSETVDWKNLQILDSAILTLKQFKRSIDWTGEELDFKKSIPPLLLTEGRVKNIETWDLDIISGVIRDAERLINERELVRARGLMERWFTGISPNNVVSILSEKYSNQDKHSGIDNETESILRGFGKVSQHTGLTFSVDIDQLDEIGENAMALFFGSYVKEAIKIGGIMRLFHSLKITKWMFWHDLETCLELLGKERKWREIALFLRRLGNNENTPISFKIKAGVYALLLGNQELYIKWTKEVEDLGFDILDAAKDKYDEDHPVLYIMVSFILGWTKKERVSGGISQEGTTHFFKERSSDRGMKHLRILLNVSASVSKWLSVLLKEVSPSTLEVISVKDVLQMLNLLVMQIPPNERVSYNLDYITKSLIELLIECCTKAGGVYNSACYEFIRDYCKDKYPINYMLSVGWSYLYRRNEFQLLNEWFDYRIGPSGNVWSLGVAERIRIVDDMTKIAVETGFTEKVQQAQARRKWGLISYVGHKEYVLEEFIPWFEELSGVTPISWKNEGKKLLELSQEASVVGDNRIEIYLMNAFITAVAKSGVEDMWCFYKAKNVTNNLLDNPHMLINGIISMLETVELNEKNALTFWGIGIGLLNWKKEIDRIYLEDLKEAILRAAEREGFSNIGEKLKGLGHAEYYSTGDRERYRLPNRWFSGQEDEQRNEEWEILKVKIQSEDIESVINHIYDKAGNTDSYKLNSVWRSFILICSRLEEERPAEYLYYLNRLRDLLISKEIEWTTTGILEAYKAIIPLYEDSERWIIIKKMISNIQYNKDYWIESVHEMLDPLCFSRAKSIGVEAVQDGCIQKLETHFIWLNGNGNIPGLKCIDLPESVVDTPKTWQSFAMKYLMDVLQSNNSSRIELAIRGIWTIFQIEPKEFNLLGEDLENSEIRIKEWFLLIAERIARSNPESFSYISNFVKHCYDSDVLTLKMQAWVVYNTLKETSGIDIPNLNFKEHTNQDILKEMKSSGNRLMEIPSIQQGALHLLQGTRAASNIFDYLRAVTKEPLIDLEKKLNNYLNITTDFQVNISEVKIDSGEMQYRERIEKRKVMDILYYELYCGKWNNLSTMRLAQALLTGDDPFILLDTPTPAIDKEAWVIDTVLDKYLEEGRSNLEQRLLGNVKAGIKEDEVVLGAVLLTYSSYSDVKFIYNQFLRNEEDYFLQEKQSGLFSGRSFAFNNLERYDPFDEIEWADAQMTYGTGGMSNFMNQSFLISPSTLWNDLFNWSPSPENTRIWLHEGEEVARMEYMHGPFRELYGGRIDRQPILQRWVCKREAYEKVTKAHDIISKSVTNLIVQNHK</sequence>
<dbReference type="RefSeq" id="WP_159146497.1">
    <property type="nucleotide sequence ID" value="NZ_LR733376.1"/>
</dbReference>
<keyword evidence="2" id="KW-0547">Nucleotide-binding</keyword>
<dbReference type="InterPro" id="IPR041664">
    <property type="entry name" value="AAA_16"/>
</dbReference>
<dbReference type="EMBL" id="CABWMC010000029">
    <property type="protein sequence ID" value="VXC55986.1"/>
    <property type="molecule type" value="Genomic_DNA"/>
</dbReference>
<evidence type="ECO:0000313" key="3">
    <source>
        <dbReference type="Proteomes" id="UP000437562"/>
    </source>
</evidence>
<dbReference type="InterPro" id="IPR027417">
    <property type="entry name" value="P-loop_NTPase"/>
</dbReference>
<keyword evidence="2" id="KW-0067">ATP-binding</keyword>
<dbReference type="GO" id="GO:0005524">
    <property type="term" value="F:ATP binding"/>
    <property type="evidence" value="ECO:0007669"/>
    <property type="project" value="UniProtKB-KW"/>
</dbReference>
<proteinExistence type="predicted"/>
<accession>A0A653ZND9</accession>
<dbReference type="Proteomes" id="UP000437562">
    <property type="component" value="Unassembled WGS sequence"/>
</dbReference>
<protein>
    <submittedName>
        <fullName evidence="2">ATP-binding protein</fullName>
    </submittedName>
</protein>